<keyword evidence="5" id="KW-1185">Reference proteome</keyword>
<dbReference type="Gene3D" id="3.40.50.720">
    <property type="entry name" value="NAD(P)-binding Rossmann-like Domain"/>
    <property type="match status" value="1"/>
</dbReference>
<evidence type="ECO:0000313" key="4">
    <source>
        <dbReference type="EMBL" id="KPI38027.1"/>
    </source>
</evidence>
<comment type="similarity">
    <text evidence="2">Belongs to the NAD(P)-dependent epimerase/dehydratase family. Dihydroflavonol-4-reductase subfamily.</text>
</comment>
<dbReference type="SUPFAM" id="SSF51735">
    <property type="entry name" value="NAD(P)-binding Rossmann-fold domains"/>
    <property type="match status" value="1"/>
</dbReference>
<evidence type="ECO:0000256" key="2">
    <source>
        <dbReference type="ARBA" id="ARBA00023445"/>
    </source>
</evidence>
<dbReference type="GeneID" id="28731820"/>
<keyword evidence="1" id="KW-0560">Oxidoreductase</keyword>
<dbReference type="RefSeq" id="XP_017997990.1">
    <property type="nucleotide sequence ID" value="XM_018139950.1"/>
</dbReference>
<proteinExistence type="inferred from homology"/>
<dbReference type="PANTHER" id="PTHR10366:SF564">
    <property type="entry name" value="STEROL-4-ALPHA-CARBOXYLATE 3-DEHYDROGENASE, DECARBOXYLATING"/>
    <property type="match status" value="1"/>
</dbReference>
<evidence type="ECO:0000259" key="3">
    <source>
        <dbReference type="Pfam" id="PF01370"/>
    </source>
</evidence>
<feature type="domain" description="NAD-dependent epimerase/dehydratase" evidence="3">
    <location>
        <begin position="41"/>
        <end position="281"/>
    </location>
</feature>
<accession>A0A0N1HLR1</accession>
<dbReference type="Pfam" id="PF01370">
    <property type="entry name" value="Epimerase"/>
    <property type="match status" value="1"/>
</dbReference>
<dbReference type="STRING" id="1664694.A0A0N1HLR1"/>
<comment type="caution">
    <text evidence="4">The sequence shown here is derived from an EMBL/GenBank/DDBJ whole genome shotgun (WGS) entry which is preliminary data.</text>
</comment>
<dbReference type="PANTHER" id="PTHR10366">
    <property type="entry name" value="NAD DEPENDENT EPIMERASE/DEHYDRATASE"/>
    <property type="match status" value="1"/>
</dbReference>
<protein>
    <submittedName>
        <fullName evidence="4">Uncharacterized oxido</fullName>
    </submittedName>
</protein>
<dbReference type="EMBL" id="LFJN01000020">
    <property type="protein sequence ID" value="KPI38027.1"/>
    <property type="molecule type" value="Genomic_DNA"/>
</dbReference>
<dbReference type="InterPro" id="IPR001509">
    <property type="entry name" value="Epimerase_deHydtase"/>
</dbReference>
<evidence type="ECO:0000313" key="5">
    <source>
        <dbReference type="Proteomes" id="UP000038010"/>
    </source>
</evidence>
<dbReference type="InterPro" id="IPR036291">
    <property type="entry name" value="NAD(P)-bd_dom_sf"/>
</dbReference>
<sequence length="376" mass="40343">MLAVNYTSTLKQISDQIDILGSDPAISKPSAMANNHSNDLVLITGATGHLGYATLIEALSRGYNVRAAVRSEAKFNVIASAPSTQPYVSQLTSVVVPDITTPGAFDDAVKDVKYIVHLASPLILPNAKDFDAEIIQPAIRGTVGILESATKSSSVKRVVITSSSAAVVSASGEPYTADNVEEDPKGPFEHFFVAYLASKKLAYSATRRFVAEEKPGFEVSNIMPSFVIGPNKLATTPQEVDSGSNTVALTSVLGKKNPAGTALFVCHVDDVAFIHIEALEPKYEGSRNWGVNWNGLDREKSWDSANEIVRKHFPKEVESGLLPANGEHKSVYTPFDASATEEAMGRKFKDWETMIVDLVGYYVKVSSGSAKNGASL</sequence>
<organism evidence="4 5">
    <name type="scientific">Cyphellophora attinorum</name>
    <dbReference type="NCBI Taxonomy" id="1664694"/>
    <lineage>
        <taxon>Eukaryota</taxon>
        <taxon>Fungi</taxon>
        <taxon>Dikarya</taxon>
        <taxon>Ascomycota</taxon>
        <taxon>Pezizomycotina</taxon>
        <taxon>Eurotiomycetes</taxon>
        <taxon>Chaetothyriomycetidae</taxon>
        <taxon>Chaetothyriales</taxon>
        <taxon>Cyphellophoraceae</taxon>
        <taxon>Cyphellophora</taxon>
    </lineage>
</organism>
<dbReference type="OrthoDB" id="2735536at2759"/>
<dbReference type="AlphaFoldDB" id="A0A0N1HLR1"/>
<dbReference type="Proteomes" id="UP000038010">
    <property type="component" value="Unassembled WGS sequence"/>
</dbReference>
<dbReference type="InterPro" id="IPR050425">
    <property type="entry name" value="NAD(P)_dehydrat-like"/>
</dbReference>
<reference evidence="4 5" key="1">
    <citation type="submission" date="2015-06" db="EMBL/GenBank/DDBJ databases">
        <title>Draft genome of the ant-associated black yeast Phialophora attae CBS 131958.</title>
        <authorList>
            <person name="Moreno L.F."/>
            <person name="Stielow B.J."/>
            <person name="de Hoog S."/>
            <person name="Vicente V.A."/>
            <person name="Weiss V.A."/>
            <person name="de Vries M."/>
            <person name="Cruz L.M."/>
            <person name="Souza E.M."/>
        </authorList>
    </citation>
    <scope>NUCLEOTIDE SEQUENCE [LARGE SCALE GENOMIC DNA]</scope>
    <source>
        <strain evidence="4 5">CBS 131958</strain>
    </source>
</reference>
<dbReference type="GO" id="GO:0016616">
    <property type="term" value="F:oxidoreductase activity, acting on the CH-OH group of donors, NAD or NADP as acceptor"/>
    <property type="evidence" value="ECO:0007669"/>
    <property type="project" value="TreeGrafter"/>
</dbReference>
<name>A0A0N1HLR1_9EURO</name>
<evidence type="ECO:0000256" key="1">
    <source>
        <dbReference type="ARBA" id="ARBA00023002"/>
    </source>
</evidence>
<gene>
    <name evidence="4" type="ORF">AB675_1112</name>
</gene>
<dbReference type="VEuPathDB" id="FungiDB:AB675_1112"/>